<accession>A0AAD5Y337</accession>
<dbReference type="Proteomes" id="UP001210925">
    <property type="component" value="Unassembled WGS sequence"/>
</dbReference>
<feature type="compositionally biased region" description="Polar residues" evidence="1">
    <location>
        <begin position="140"/>
        <end position="163"/>
    </location>
</feature>
<feature type="compositionally biased region" description="Polar residues" evidence="1">
    <location>
        <begin position="184"/>
        <end position="193"/>
    </location>
</feature>
<keyword evidence="3" id="KW-1185">Reference proteome</keyword>
<evidence type="ECO:0000313" key="2">
    <source>
        <dbReference type="EMBL" id="KAJ3252596.1"/>
    </source>
</evidence>
<organism evidence="2 3">
    <name type="scientific">Boothiomyces macroporosus</name>
    <dbReference type="NCBI Taxonomy" id="261099"/>
    <lineage>
        <taxon>Eukaryota</taxon>
        <taxon>Fungi</taxon>
        <taxon>Fungi incertae sedis</taxon>
        <taxon>Chytridiomycota</taxon>
        <taxon>Chytridiomycota incertae sedis</taxon>
        <taxon>Chytridiomycetes</taxon>
        <taxon>Rhizophydiales</taxon>
        <taxon>Terramycetaceae</taxon>
        <taxon>Boothiomyces</taxon>
    </lineage>
</organism>
<dbReference type="SUPFAM" id="SSF52833">
    <property type="entry name" value="Thioredoxin-like"/>
    <property type="match status" value="1"/>
</dbReference>
<evidence type="ECO:0000313" key="3">
    <source>
        <dbReference type="Proteomes" id="UP001210925"/>
    </source>
</evidence>
<feature type="region of interest" description="Disordered" evidence="1">
    <location>
        <begin position="121"/>
        <end position="203"/>
    </location>
</feature>
<evidence type="ECO:0008006" key="4">
    <source>
        <dbReference type="Google" id="ProtNLM"/>
    </source>
</evidence>
<comment type="caution">
    <text evidence="2">The sequence shown here is derived from an EMBL/GenBank/DDBJ whole genome shotgun (WGS) entry which is preliminary data.</text>
</comment>
<feature type="compositionally biased region" description="Basic and acidic residues" evidence="1">
    <location>
        <begin position="167"/>
        <end position="181"/>
    </location>
</feature>
<gene>
    <name evidence="2" type="ORF">HK103_001395</name>
</gene>
<sequence length="405" mass="45741">MSWKTVKSIPELDEHIKGPFTLCLFYSFPYFSDIKALPSKLESKGIACIQIDTNVLQEVVLRYNIKDYPAFQYFKEGKKYGEMSNDFEKVLDIFKNYESRDFAGHLNAPLNQIPDVLTSRVRKNSVSSTRSNKSVDKPNPTESSNTETSKSASNFSEKNSDTPSIGHFKENSLGENQDRRKSMVASTNSCTSDSKIRKSRANSLSRKLPVNTIQVLDNNDKSSVFINTPTSMQNMQELDFLVENIIRQSECLKLDKDGVTLIEPTVSKEDDIIKPVVPATLSAPSFILELTHLPQSTNAIENSDPFTQALKNIDATERESPAVELRIDVRKSRSRSNSRSKSPIEPFETIRETEVFGNDTLETTLHTRKSKTDSYSEKADQFVSTPLRKEVLVQKKSSKADFLHQ</sequence>
<reference evidence="2" key="1">
    <citation type="submission" date="2020-05" db="EMBL/GenBank/DDBJ databases">
        <title>Phylogenomic resolution of chytrid fungi.</title>
        <authorList>
            <person name="Stajich J.E."/>
            <person name="Amses K."/>
            <person name="Simmons R."/>
            <person name="Seto K."/>
            <person name="Myers J."/>
            <person name="Bonds A."/>
            <person name="Quandt C.A."/>
            <person name="Barry K."/>
            <person name="Liu P."/>
            <person name="Grigoriev I."/>
            <person name="Longcore J.E."/>
            <person name="James T.Y."/>
        </authorList>
    </citation>
    <scope>NUCLEOTIDE SEQUENCE</scope>
    <source>
        <strain evidence="2">PLAUS21</strain>
    </source>
</reference>
<dbReference type="Gene3D" id="3.40.30.10">
    <property type="entry name" value="Glutaredoxin"/>
    <property type="match status" value="1"/>
</dbReference>
<protein>
    <recommendedName>
        <fullName evidence="4">Thioredoxin domain-containing protein</fullName>
    </recommendedName>
</protein>
<dbReference type="InterPro" id="IPR036249">
    <property type="entry name" value="Thioredoxin-like_sf"/>
</dbReference>
<dbReference type="EMBL" id="JADGKB010000136">
    <property type="protein sequence ID" value="KAJ3252596.1"/>
    <property type="molecule type" value="Genomic_DNA"/>
</dbReference>
<name>A0AAD5Y337_9FUNG</name>
<proteinExistence type="predicted"/>
<evidence type="ECO:0000256" key="1">
    <source>
        <dbReference type="SAM" id="MobiDB-lite"/>
    </source>
</evidence>
<dbReference type="AlphaFoldDB" id="A0AAD5Y337"/>